<accession>A0AAX4ISH2</accession>
<dbReference type="InterPro" id="IPR008922">
    <property type="entry name" value="Di-copper_centre_dom_sf"/>
</dbReference>
<gene>
    <name evidence="4" type="ORF">CDEST_11166</name>
</gene>
<dbReference type="GO" id="GO:0046872">
    <property type="term" value="F:metal ion binding"/>
    <property type="evidence" value="ECO:0007669"/>
    <property type="project" value="UniProtKB-KW"/>
</dbReference>
<keyword evidence="5" id="KW-1185">Reference proteome</keyword>
<evidence type="ECO:0000256" key="2">
    <source>
        <dbReference type="SAM" id="SignalP"/>
    </source>
</evidence>
<dbReference type="PRINTS" id="PR00092">
    <property type="entry name" value="TYROSINASE"/>
</dbReference>
<dbReference type="Pfam" id="PF00264">
    <property type="entry name" value="Tyrosinase"/>
    <property type="match status" value="1"/>
</dbReference>
<keyword evidence="1" id="KW-0479">Metal-binding</keyword>
<sequence>MTALQFILVFGVLSAVQWSAAAQEIPVAGVRSGVNTRTGEMPIRRNINSIFDERGPQWDLYIAALTAMQDANETDPTSYFQIAGIHGQPYMAWSGGGPQTGANAGYCPHNQGLFGTWHRGYLSLYEVRTTVSQTQLRVDHDLTCSQQVLVRQAKRIAISYPEPHKRKYLEAAESLRIAYWDWAEDHQVPPVTAMPTVIVNKPVAGLVQPAAVRNPLYRFKYPQSALDGYFGRFDGTNSTRRCANDGETYPETANKKLASFNLKEKTYNVFVKATTFHEMVSAQSQGANFEGPHGEVHVAAACGQDLLTLSTSAFEPLFWLHHANVDRLIAFWQALHFENANMHFSYSSNEMFATPAGTTVTPQYPIWPFMGSGGSPLTTESVTHVRDWGYTYAPMRFWDQAPGETKMAVSRTVNLLYGPSEQQEKRRLSLQGLRRRKGVTKREYFAKVEVERGELELPCQVQLYLKGKLAGSFTLLDMPKKGKSYDEIPLSRGVEMAGFRGLSSKSVLGDVEYGLEVEINNLDGTTTPLDRVPSLKIELEDVTFVAPDSLNELPTIGAAQCRAAKARPLTISN</sequence>
<organism evidence="4 5">
    <name type="scientific">Colletotrichum destructivum</name>
    <dbReference type="NCBI Taxonomy" id="34406"/>
    <lineage>
        <taxon>Eukaryota</taxon>
        <taxon>Fungi</taxon>
        <taxon>Dikarya</taxon>
        <taxon>Ascomycota</taxon>
        <taxon>Pezizomycotina</taxon>
        <taxon>Sordariomycetes</taxon>
        <taxon>Hypocreomycetidae</taxon>
        <taxon>Glomerellales</taxon>
        <taxon>Glomerellaceae</taxon>
        <taxon>Colletotrichum</taxon>
        <taxon>Colletotrichum destructivum species complex</taxon>
    </lineage>
</organism>
<dbReference type="Proteomes" id="UP001322277">
    <property type="component" value="Chromosome 7"/>
</dbReference>
<dbReference type="GeneID" id="87947666"/>
<feature type="chain" id="PRO_5043332279" evidence="2">
    <location>
        <begin position="23"/>
        <end position="573"/>
    </location>
</feature>
<reference evidence="5" key="1">
    <citation type="journal article" date="2023" name="bioRxiv">
        <title>Complete genome of the Medicago anthracnose fungus, Colletotrichum destructivum, reveals a mini-chromosome-like region within a core chromosome.</title>
        <authorList>
            <person name="Lapalu N."/>
            <person name="Simon A."/>
            <person name="Lu A."/>
            <person name="Plaumann P.-L."/>
            <person name="Amselem J."/>
            <person name="Pigne S."/>
            <person name="Auger A."/>
            <person name="Koch C."/>
            <person name="Dallery J.-F."/>
            <person name="O'Connell R.J."/>
        </authorList>
    </citation>
    <scope>NUCLEOTIDE SEQUENCE [LARGE SCALE GENOMIC DNA]</scope>
    <source>
        <strain evidence="5">CBS 520.97</strain>
    </source>
</reference>
<dbReference type="Gene3D" id="1.10.1280.10">
    <property type="entry name" value="Di-copper center containing domain from catechol oxidase"/>
    <property type="match status" value="1"/>
</dbReference>
<dbReference type="PANTHER" id="PTHR11474:SF131">
    <property type="entry name" value="TYROSINASE COPPER-BINDING DOMAIN-CONTAINING PROTEIN"/>
    <property type="match status" value="1"/>
</dbReference>
<dbReference type="RefSeq" id="XP_062783373.1">
    <property type="nucleotide sequence ID" value="XM_062927322.1"/>
</dbReference>
<evidence type="ECO:0000256" key="1">
    <source>
        <dbReference type="ARBA" id="ARBA00022723"/>
    </source>
</evidence>
<feature type="domain" description="Tyrosinase copper-binding" evidence="3">
    <location>
        <begin position="77"/>
        <end position="334"/>
    </location>
</feature>
<dbReference type="GO" id="GO:0016491">
    <property type="term" value="F:oxidoreductase activity"/>
    <property type="evidence" value="ECO:0007669"/>
    <property type="project" value="InterPro"/>
</dbReference>
<dbReference type="InterPro" id="IPR050316">
    <property type="entry name" value="Tyrosinase/Hemocyanin"/>
</dbReference>
<protein>
    <submittedName>
        <fullName evidence="4">Tyrosinase copper-binding domain, di-copper centre-containing domain superfamily</fullName>
    </submittedName>
</protein>
<evidence type="ECO:0000313" key="4">
    <source>
        <dbReference type="EMBL" id="WQF86152.1"/>
    </source>
</evidence>
<dbReference type="PANTHER" id="PTHR11474">
    <property type="entry name" value="TYROSINASE FAMILY MEMBER"/>
    <property type="match status" value="1"/>
</dbReference>
<dbReference type="InterPro" id="IPR002227">
    <property type="entry name" value="Tyrosinase_Cu-bd"/>
</dbReference>
<keyword evidence="2" id="KW-0732">Signal</keyword>
<feature type="signal peptide" evidence="2">
    <location>
        <begin position="1"/>
        <end position="22"/>
    </location>
</feature>
<proteinExistence type="predicted"/>
<evidence type="ECO:0000313" key="5">
    <source>
        <dbReference type="Proteomes" id="UP001322277"/>
    </source>
</evidence>
<dbReference type="AlphaFoldDB" id="A0AAX4ISH2"/>
<dbReference type="KEGG" id="cdet:87947666"/>
<name>A0AAX4ISH2_9PEZI</name>
<dbReference type="SUPFAM" id="SSF48056">
    <property type="entry name" value="Di-copper centre-containing domain"/>
    <property type="match status" value="1"/>
</dbReference>
<dbReference type="EMBL" id="CP137311">
    <property type="protein sequence ID" value="WQF86152.1"/>
    <property type="molecule type" value="Genomic_DNA"/>
</dbReference>
<evidence type="ECO:0000259" key="3">
    <source>
        <dbReference type="Pfam" id="PF00264"/>
    </source>
</evidence>